<keyword evidence="1" id="KW-0472">Membrane</keyword>
<sequence length="72" mass="7722">MTKERKDGVREGSRSSAVFKTGAISLVFLVIGYQAALFINRAAMLGIEAARDSPDTVYVVRHVAAEAGPEPE</sequence>
<dbReference type="AlphaFoldDB" id="A0A9D9IXI3"/>
<feature type="non-terminal residue" evidence="2">
    <location>
        <position position="72"/>
    </location>
</feature>
<proteinExistence type="predicted"/>
<reference evidence="2" key="2">
    <citation type="journal article" date="2021" name="PeerJ">
        <title>Extensive microbial diversity within the chicken gut microbiome revealed by metagenomics and culture.</title>
        <authorList>
            <person name="Gilroy R."/>
            <person name="Ravi A."/>
            <person name="Getino M."/>
            <person name="Pursley I."/>
            <person name="Horton D.L."/>
            <person name="Alikhan N.F."/>
            <person name="Baker D."/>
            <person name="Gharbi K."/>
            <person name="Hall N."/>
            <person name="Watson M."/>
            <person name="Adriaenssens E.M."/>
            <person name="Foster-Nyarko E."/>
            <person name="Jarju S."/>
            <person name="Secka A."/>
            <person name="Antonio M."/>
            <person name="Oren A."/>
            <person name="Chaudhuri R.R."/>
            <person name="La Ragione R."/>
            <person name="Hildebrand F."/>
            <person name="Pallen M.J."/>
        </authorList>
    </citation>
    <scope>NUCLEOTIDE SEQUENCE</scope>
    <source>
        <strain evidence="2">B3-1481</strain>
    </source>
</reference>
<keyword evidence="1" id="KW-0812">Transmembrane</keyword>
<accession>A0A9D9IXI3</accession>
<feature type="transmembrane region" description="Helical" evidence="1">
    <location>
        <begin position="21"/>
        <end position="39"/>
    </location>
</feature>
<evidence type="ECO:0000313" key="2">
    <source>
        <dbReference type="EMBL" id="MBO8480749.1"/>
    </source>
</evidence>
<name>A0A9D9IXI3_9BACT</name>
<evidence type="ECO:0000313" key="3">
    <source>
        <dbReference type="Proteomes" id="UP000823769"/>
    </source>
</evidence>
<comment type="caution">
    <text evidence="2">The sequence shown here is derived from an EMBL/GenBank/DDBJ whole genome shotgun (WGS) entry which is preliminary data.</text>
</comment>
<keyword evidence="1" id="KW-1133">Transmembrane helix</keyword>
<dbReference type="EMBL" id="JADILW010000094">
    <property type="protein sequence ID" value="MBO8480749.1"/>
    <property type="molecule type" value="Genomic_DNA"/>
</dbReference>
<evidence type="ECO:0000256" key="1">
    <source>
        <dbReference type="SAM" id="Phobius"/>
    </source>
</evidence>
<gene>
    <name evidence="2" type="ORF">IAB76_06560</name>
</gene>
<dbReference type="Proteomes" id="UP000823769">
    <property type="component" value="Unassembled WGS sequence"/>
</dbReference>
<organism evidence="2 3">
    <name type="scientific">Candidatus Cryptobacteroides avistercoris</name>
    <dbReference type="NCBI Taxonomy" id="2840758"/>
    <lineage>
        <taxon>Bacteria</taxon>
        <taxon>Pseudomonadati</taxon>
        <taxon>Bacteroidota</taxon>
        <taxon>Bacteroidia</taxon>
        <taxon>Bacteroidales</taxon>
        <taxon>Candidatus Cryptobacteroides</taxon>
    </lineage>
</organism>
<reference evidence="2" key="1">
    <citation type="submission" date="2020-10" db="EMBL/GenBank/DDBJ databases">
        <authorList>
            <person name="Gilroy R."/>
        </authorList>
    </citation>
    <scope>NUCLEOTIDE SEQUENCE</scope>
    <source>
        <strain evidence="2">B3-1481</strain>
    </source>
</reference>
<protein>
    <submittedName>
        <fullName evidence="2">Uncharacterized protein</fullName>
    </submittedName>
</protein>